<dbReference type="STRING" id="1396826.PHA8399_00910"/>
<comment type="similarity">
    <text evidence="2">Belongs to the MscS (TC 1.A.23) family.</text>
</comment>
<feature type="transmembrane region" description="Helical" evidence="8">
    <location>
        <begin position="490"/>
        <end position="511"/>
    </location>
</feature>
<dbReference type="PANTHER" id="PTHR30460:SF0">
    <property type="entry name" value="MODERATE CONDUCTANCE MECHANOSENSITIVE CHANNEL YBIO"/>
    <property type="match status" value="1"/>
</dbReference>
<keyword evidence="9" id="KW-0732">Signal</keyword>
<dbReference type="Gene3D" id="3.30.70.100">
    <property type="match status" value="1"/>
</dbReference>
<evidence type="ECO:0000256" key="3">
    <source>
        <dbReference type="ARBA" id="ARBA00022475"/>
    </source>
</evidence>
<evidence type="ECO:0000256" key="9">
    <source>
        <dbReference type="SAM" id="SignalP"/>
    </source>
</evidence>
<feature type="domain" description="Mechanosensitive ion channel transmembrane helices 2/3" evidence="12">
    <location>
        <begin position="586"/>
        <end position="625"/>
    </location>
</feature>
<feature type="compositionally biased region" description="Low complexity" evidence="7">
    <location>
        <begin position="409"/>
        <end position="435"/>
    </location>
</feature>
<dbReference type="Gene3D" id="2.30.30.60">
    <property type="match status" value="1"/>
</dbReference>
<evidence type="ECO:0000256" key="6">
    <source>
        <dbReference type="ARBA" id="ARBA00023136"/>
    </source>
</evidence>
<dbReference type="InterPro" id="IPR049278">
    <property type="entry name" value="MS_channel_C"/>
</dbReference>
<evidence type="ECO:0000256" key="5">
    <source>
        <dbReference type="ARBA" id="ARBA00022989"/>
    </source>
</evidence>
<proteinExistence type="inferred from homology"/>
<evidence type="ECO:0000313" key="14">
    <source>
        <dbReference type="Proteomes" id="UP000051326"/>
    </source>
</evidence>
<comment type="subcellular location">
    <subcellularLocation>
        <location evidence="1">Cell membrane</location>
        <topology evidence="1">Multi-pass membrane protein</topology>
    </subcellularLocation>
</comment>
<dbReference type="InterPro" id="IPR045276">
    <property type="entry name" value="YbiO_bact"/>
</dbReference>
<dbReference type="InterPro" id="IPR023408">
    <property type="entry name" value="MscS_beta-dom_sf"/>
</dbReference>
<feature type="transmembrane region" description="Helical" evidence="8">
    <location>
        <begin position="526"/>
        <end position="543"/>
    </location>
</feature>
<feature type="transmembrane region" description="Helical" evidence="8">
    <location>
        <begin position="214"/>
        <end position="234"/>
    </location>
</feature>
<dbReference type="AlphaFoldDB" id="A0A0P1H782"/>
<keyword evidence="3" id="KW-1003">Cell membrane</keyword>
<evidence type="ECO:0000256" key="2">
    <source>
        <dbReference type="ARBA" id="ARBA00008017"/>
    </source>
</evidence>
<dbReference type="RefSeq" id="WP_058284994.1">
    <property type="nucleotide sequence ID" value="NZ_CYSR01000010.1"/>
</dbReference>
<keyword evidence="5 8" id="KW-1133">Transmembrane helix</keyword>
<evidence type="ECO:0000256" key="4">
    <source>
        <dbReference type="ARBA" id="ARBA00022692"/>
    </source>
</evidence>
<feature type="transmembrane region" description="Helical" evidence="8">
    <location>
        <begin position="255"/>
        <end position="277"/>
    </location>
</feature>
<evidence type="ECO:0000259" key="10">
    <source>
        <dbReference type="Pfam" id="PF00924"/>
    </source>
</evidence>
<dbReference type="InterPro" id="IPR011066">
    <property type="entry name" value="MscS_channel_C_sf"/>
</dbReference>
<feature type="compositionally biased region" description="Acidic residues" evidence="7">
    <location>
        <begin position="466"/>
        <end position="475"/>
    </location>
</feature>
<feature type="transmembrane region" description="Helical" evidence="8">
    <location>
        <begin position="283"/>
        <end position="307"/>
    </location>
</feature>
<feature type="transmembrane region" description="Helical" evidence="8">
    <location>
        <begin position="124"/>
        <end position="145"/>
    </location>
</feature>
<dbReference type="InterPro" id="IPR049142">
    <property type="entry name" value="MS_channel_1st"/>
</dbReference>
<reference evidence="13 14" key="1">
    <citation type="submission" date="2015-09" db="EMBL/GenBank/DDBJ databases">
        <authorList>
            <consortium name="Swine Surveillance"/>
        </authorList>
    </citation>
    <scope>NUCLEOTIDE SEQUENCE [LARGE SCALE GENOMIC DNA]</scope>
    <source>
        <strain evidence="13 14">CECT 8399</strain>
    </source>
</reference>
<dbReference type="SUPFAM" id="SSF50182">
    <property type="entry name" value="Sm-like ribonucleoproteins"/>
    <property type="match status" value="1"/>
</dbReference>
<dbReference type="Proteomes" id="UP000051326">
    <property type="component" value="Unassembled WGS sequence"/>
</dbReference>
<dbReference type="EMBL" id="CYSR01000010">
    <property type="protein sequence ID" value="CUH98795.1"/>
    <property type="molecule type" value="Genomic_DNA"/>
</dbReference>
<dbReference type="Gene3D" id="1.10.287.1260">
    <property type="match status" value="1"/>
</dbReference>
<dbReference type="GO" id="GO:0005886">
    <property type="term" value="C:plasma membrane"/>
    <property type="evidence" value="ECO:0007669"/>
    <property type="project" value="UniProtKB-SubCell"/>
</dbReference>
<keyword evidence="4 8" id="KW-0812">Transmembrane</keyword>
<feature type="region of interest" description="Disordered" evidence="7">
    <location>
        <begin position="458"/>
        <end position="481"/>
    </location>
</feature>
<dbReference type="PANTHER" id="PTHR30460">
    <property type="entry name" value="MODERATE CONDUCTANCE MECHANOSENSITIVE CHANNEL YBIO"/>
    <property type="match status" value="1"/>
</dbReference>
<feature type="domain" description="Mechanosensitive ion channel MscS" evidence="10">
    <location>
        <begin position="626"/>
        <end position="691"/>
    </location>
</feature>
<organism evidence="13 14">
    <name type="scientific">Leisingera aquaemixtae</name>
    <dbReference type="NCBI Taxonomy" id="1396826"/>
    <lineage>
        <taxon>Bacteria</taxon>
        <taxon>Pseudomonadati</taxon>
        <taxon>Pseudomonadota</taxon>
        <taxon>Alphaproteobacteria</taxon>
        <taxon>Rhodobacterales</taxon>
        <taxon>Roseobacteraceae</taxon>
        <taxon>Leisingera</taxon>
    </lineage>
</organism>
<dbReference type="Pfam" id="PF00924">
    <property type="entry name" value="MS_channel_2nd"/>
    <property type="match status" value="1"/>
</dbReference>
<dbReference type="Pfam" id="PF21088">
    <property type="entry name" value="MS_channel_1st"/>
    <property type="match status" value="1"/>
</dbReference>
<evidence type="ECO:0000256" key="8">
    <source>
        <dbReference type="SAM" id="Phobius"/>
    </source>
</evidence>
<evidence type="ECO:0000259" key="11">
    <source>
        <dbReference type="Pfam" id="PF21082"/>
    </source>
</evidence>
<dbReference type="Pfam" id="PF21082">
    <property type="entry name" value="MS_channel_3rd"/>
    <property type="match status" value="1"/>
</dbReference>
<protein>
    <submittedName>
        <fullName evidence="13">Putative MscS family protein YkuT</fullName>
    </submittedName>
</protein>
<dbReference type="GO" id="GO:0008381">
    <property type="term" value="F:mechanosensitive monoatomic ion channel activity"/>
    <property type="evidence" value="ECO:0007669"/>
    <property type="project" value="InterPro"/>
</dbReference>
<feature type="chain" id="PRO_5006064142" evidence="9">
    <location>
        <begin position="25"/>
        <end position="833"/>
    </location>
</feature>
<dbReference type="SUPFAM" id="SSF82689">
    <property type="entry name" value="Mechanosensitive channel protein MscS (YggB), C-terminal domain"/>
    <property type="match status" value="1"/>
</dbReference>
<evidence type="ECO:0000313" key="13">
    <source>
        <dbReference type="EMBL" id="CUH98795.1"/>
    </source>
</evidence>
<feature type="transmembrane region" description="Helical" evidence="8">
    <location>
        <begin position="328"/>
        <end position="349"/>
    </location>
</feature>
<dbReference type="SUPFAM" id="SSF82861">
    <property type="entry name" value="Mechanosensitive channel protein MscS (YggB), transmembrane region"/>
    <property type="match status" value="1"/>
</dbReference>
<feature type="transmembrane region" description="Helical" evidence="8">
    <location>
        <begin position="581"/>
        <end position="600"/>
    </location>
</feature>
<evidence type="ECO:0000256" key="1">
    <source>
        <dbReference type="ARBA" id="ARBA00004651"/>
    </source>
</evidence>
<sequence>MLRMLFRVLLCLLLSFSLAPHAGAQESETAAGDALSKAIEQAAESGVSVVVVDSSGKLLNAPPAAAPDTGHPASDVMEQPSVLMKAQSRVAAFRAELNSRLEALPYSIFEMQYILRQTSPDGRIMTYVEVMGWSVLFLLIGRWLSTEIYGKRFAKRFVVSRIQAAPRGYQEKMPFLVFRFLMGIGATVFAMVFAALISYLIFGASGDPSIEFTVTAVYTAFFLARTVSDLWRMVLSPFLAQYRIPVFSNRDAKRLYIWASVLATYDISSTLFATWVGDFGLNYNVYALVYGVLALVGMLGNLLMVLVNRRAISNAIRAGRAPGECSRLVRVLAVAWAPVLMVYMAFGWLKLAFDLVLEQDIPVPLMAGSYFVLTTILVVYGAINYGIERYFSRARLVKREAAEAEEPAAEAGEPESVAQDAEAEPATRAAEASAAEKILPDTSGPAAAGTMNAVAVDVPQDGATPEPEDDTGEEEIAPRSKHPIATYEDLARRVAGILAFVVGTYSLLIVWNPDASWIDSTAAERVVDVTVILFIGYIVYHLFRIWIDSKIDEEAADVVDAELGDEGSAVGASRLATLLPLFRGAILAVVLVSIVLILLLELGINVSPLFAGAGVVGLAVGFGSQTLVRDIFSGAFFLIDDAFRKGEYIDIGDVKGTVEKISVRSFQLRHHLGALHTIPFGEIKVLTNYSRDWVMMKLPLRVTYDTDVEKVRKLIKKLGQTLMDDPVVGHTFIQPLKSQGVIEMQDSAMIIRVKFMTKPGDQWIVRKRVYQEIRELFAREGIKFAHREVTVRLAPDQEEELTPKQKEAVAGAVQAAIDDDMLEDMGGPGGDDR</sequence>
<gene>
    <name evidence="13" type="primary">ykuT</name>
    <name evidence="13" type="ORF">PHA8399_00910</name>
</gene>
<feature type="signal peptide" evidence="9">
    <location>
        <begin position="1"/>
        <end position="24"/>
    </location>
</feature>
<feature type="domain" description="Mechanosensitive ion channel MscS C-terminal" evidence="11">
    <location>
        <begin position="700"/>
        <end position="784"/>
    </location>
</feature>
<feature type="transmembrane region" description="Helical" evidence="8">
    <location>
        <begin position="176"/>
        <end position="202"/>
    </location>
</feature>
<dbReference type="InterPro" id="IPR006685">
    <property type="entry name" value="MscS_channel_2nd"/>
</dbReference>
<feature type="transmembrane region" description="Helical" evidence="8">
    <location>
        <begin position="361"/>
        <end position="383"/>
    </location>
</feature>
<dbReference type="InterPro" id="IPR010920">
    <property type="entry name" value="LSM_dom_sf"/>
</dbReference>
<keyword evidence="6 8" id="KW-0472">Membrane</keyword>
<name>A0A0P1H782_9RHOB</name>
<accession>A0A0P1H782</accession>
<feature type="region of interest" description="Disordered" evidence="7">
    <location>
        <begin position="404"/>
        <end position="435"/>
    </location>
</feature>
<evidence type="ECO:0000259" key="12">
    <source>
        <dbReference type="Pfam" id="PF21088"/>
    </source>
</evidence>
<evidence type="ECO:0000256" key="7">
    <source>
        <dbReference type="SAM" id="MobiDB-lite"/>
    </source>
</evidence>
<dbReference type="InterPro" id="IPR011014">
    <property type="entry name" value="MscS_channel_TM-2"/>
</dbReference>